<dbReference type="Proteomes" id="UP000693946">
    <property type="component" value="Unassembled WGS sequence"/>
</dbReference>
<dbReference type="Pfam" id="PF23344">
    <property type="entry name" value="ZP-N"/>
    <property type="match status" value="1"/>
</dbReference>
<evidence type="ECO:0000313" key="3">
    <source>
        <dbReference type="EMBL" id="KAG7463189.1"/>
    </source>
</evidence>
<feature type="domain" description="ZP" evidence="2">
    <location>
        <begin position="107"/>
        <end position="340"/>
    </location>
</feature>
<dbReference type="GO" id="GO:0007339">
    <property type="term" value="P:binding of sperm to zona pellucida"/>
    <property type="evidence" value="ECO:0007669"/>
    <property type="project" value="TreeGrafter"/>
</dbReference>
<dbReference type="AlphaFoldDB" id="A0AAV6PJF2"/>
<reference evidence="3 4" key="1">
    <citation type="journal article" date="2021" name="Sci. Rep.">
        <title>Chromosome anchoring in Senegalese sole (Solea senegalensis) reveals sex-associated markers and genome rearrangements in flatfish.</title>
        <authorList>
            <person name="Guerrero-Cozar I."/>
            <person name="Gomez-Garrido J."/>
            <person name="Berbel C."/>
            <person name="Martinez-Blanch J.F."/>
            <person name="Alioto T."/>
            <person name="Claros M.G."/>
            <person name="Gagnaire P.A."/>
            <person name="Manchado M."/>
        </authorList>
    </citation>
    <scope>NUCLEOTIDE SEQUENCE [LARGE SCALE GENOMIC DNA]</scope>
    <source>
        <strain evidence="3">Sse05_10M</strain>
    </source>
</reference>
<dbReference type="GO" id="GO:0035803">
    <property type="term" value="P:egg coat formation"/>
    <property type="evidence" value="ECO:0007669"/>
    <property type="project" value="TreeGrafter"/>
</dbReference>
<evidence type="ECO:0000259" key="2">
    <source>
        <dbReference type="PROSITE" id="PS51034"/>
    </source>
</evidence>
<dbReference type="Pfam" id="PF00100">
    <property type="entry name" value="Zona_pellucida"/>
    <property type="match status" value="1"/>
</dbReference>
<dbReference type="PROSITE" id="PS51034">
    <property type="entry name" value="ZP_2"/>
    <property type="match status" value="1"/>
</dbReference>
<accession>A0AAV6PJF2</accession>
<evidence type="ECO:0000256" key="1">
    <source>
        <dbReference type="SAM" id="MobiDB-lite"/>
    </source>
</evidence>
<dbReference type="InterPro" id="IPR001507">
    <property type="entry name" value="ZP_dom"/>
</dbReference>
<protein>
    <recommendedName>
        <fullName evidence="2">ZP domain-containing protein</fullName>
    </recommendedName>
</protein>
<dbReference type="PANTHER" id="PTHR11576:SF18">
    <property type="entry name" value="ZONA PELLUCIDA PROTEIN C"/>
    <property type="match status" value="1"/>
</dbReference>
<comment type="caution">
    <text evidence="3">The sequence shown here is derived from an EMBL/GenBank/DDBJ whole genome shotgun (WGS) entry which is preliminary data.</text>
</comment>
<dbReference type="InterPro" id="IPR055355">
    <property type="entry name" value="ZP-C"/>
</dbReference>
<feature type="compositionally biased region" description="Basic and acidic residues" evidence="1">
    <location>
        <begin position="592"/>
        <end position="604"/>
    </location>
</feature>
<dbReference type="InterPro" id="IPR055356">
    <property type="entry name" value="ZP-N"/>
</dbReference>
<proteinExistence type="predicted"/>
<evidence type="ECO:0000313" key="4">
    <source>
        <dbReference type="Proteomes" id="UP000693946"/>
    </source>
</evidence>
<name>A0AAV6PJF2_SOLSE</name>
<feature type="region of interest" description="Disordered" evidence="1">
    <location>
        <begin position="454"/>
        <end position="511"/>
    </location>
</feature>
<dbReference type="GO" id="GO:0032190">
    <property type="term" value="F:acrosin binding"/>
    <property type="evidence" value="ECO:0007669"/>
    <property type="project" value="TreeGrafter"/>
</dbReference>
<keyword evidence="4" id="KW-1185">Reference proteome</keyword>
<feature type="region of interest" description="Disordered" evidence="1">
    <location>
        <begin position="379"/>
        <end position="413"/>
    </location>
</feature>
<feature type="compositionally biased region" description="Basic and acidic residues" evidence="1">
    <location>
        <begin position="499"/>
        <end position="511"/>
    </location>
</feature>
<sequence length="626" mass="69211">MSHLWPESSHTGRPVLWKCAMRLVEIFLCVFLGCSVSGDSVIDGHALTQMPYTFPGFFPEFEPLPFEGIFDFPPYDAVFSSWPTPGPDFHMLAELPPMMNVPRMQVFCDESRLSVLVDKRINGAVLTAEELQLGNGCSSNGERPNQLVFTYSVDECGTTQKMQNGLVMFTNSVHLTVKEPLAARRQTPSTMHVSCIPERSLFKAVSSESDKTFDIKAMSSSWTSAAESNVYKRGHVVNVQVSANPGAGEQLFIQSCFVSASPEPRDKPRHAVILNKGCTAPLGSPHPVVQFLSSSRRDVVNFALNTTYLMAEIYIHCTAIISDQGVTTGSKSCNYNLIKSRWEDLSGDVTVCKCCSSKCKSRPHHEGFRATVSTGPFVTVDDDMKTSATPDASEHQRPPPAPVGDSMPSDATATGAIVSGASLSRSKLSSPPQGVVVVSQEPVSRLILWLPGQVEDGERHNDEGPEAESLTAESKEHSVTLNELPEPRPSSCLNPPSHGQRDSESLRRNRFGRSEVLDTDVPQVNILLPAEMMLNDLNFDLNLKEEEPTRRQADAAEKFRDQPADEQIIRSKLQFSKGADGTQTLSYEEEEVMKKPEVMREGKQEHRRKGLRSTFLDFLRRMDKAE</sequence>
<feature type="region of interest" description="Disordered" evidence="1">
    <location>
        <begin position="579"/>
        <end position="609"/>
    </location>
</feature>
<dbReference type="PANTHER" id="PTHR11576">
    <property type="entry name" value="ZONA PELLUCIDA SPERM-BINDING PROTEIN 3"/>
    <property type="match status" value="1"/>
</dbReference>
<dbReference type="SMART" id="SM00241">
    <property type="entry name" value="ZP"/>
    <property type="match status" value="1"/>
</dbReference>
<dbReference type="GO" id="GO:2000344">
    <property type="term" value="P:positive regulation of acrosome reaction"/>
    <property type="evidence" value="ECO:0007669"/>
    <property type="project" value="TreeGrafter"/>
</dbReference>
<organism evidence="3 4">
    <name type="scientific">Solea senegalensis</name>
    <name type="common">Senegalese sole</name>
    <dbReference type="NCBI Taxonomy" id="28829"/>
    <lineage>
        <taxon>Eukaryota</taxon>
        <taxon>Metazoa</taxon>
        <taxon>Chordata</taxon>
        <taxon>Craniata</taxon>
        <taxon>Vertebrata</taxon>
        <taxon>Euteleostomi</taxon>
        <taxon>Actinopterygii</taxon>
        <taxon>Neopterygii</taxon>
        <taxon>Teleostei</taxon>
        <taxon>Neoteleostei</taxon>
        <taxon>Acanthomorphata</taxon>
        <taxon>Carangaria</taxon>
        <taxon>Pleuronectiformes</taxon>
        <taxon>Pleuronectoidei</taxon>
        <taxon>Soleidae</taxon>
        <taxon>Solea</taxon>
    </lineage>
</organism>
<dbReference type="EMBL" id="JAGKHQ010000917">
    <property type="protein sequence ID" value="KAG7463189.1"/>
    <property type="molecule type" value="Genomic_DNA"/>
</dbReference>
<dbReference type="GO" id="GO:0031012">
    <property type="term" value="C:extracellular matrix"/>
    <property type="evidence" value="ECO:0007669"/>
    <property type="project" value="TreeGrafter"/>
</dbReference>
<gene>
    <name evidence="3" type="ORF">JOB18_012171</name>
</gene>
<dbReference type="FunFam" id="2.60.40.4100:FF:000002">
    <property type="entry name" value="Zona pellucida sperm-binding protein 3"/>
    <property type="match status" value="1"/>
</dbReference>